<reference evidence="8" key="1">
    <citation type="journal article" date="2014" name="Int. J. Syst. Evol. Microbiol.">
        <title>Complete genome sequence of Corynebacterium casei LMG S-19264T (=DSM 44701T), isolated from a smear-ripened cheese.</title>
        <authorList>
            <consortium name="US DOE Joint Genome Institute (JGI-PGF)"/>
            <person name="Walter F."/>
            <person name="Albersmeier A."/>
            <person name="Kalinowski J."/>
            <person name="Ruckert C."/>
        </authorList>
    </citation>
    <scope>NUCLEOTIDE SEQUENCE</scope>
    <source>
        <strain evidence="8">JCM 15325</strain>
    </source>
</reference>
<dbReference type="NCBIfam" id="TIGR00594">
    <property type="entry name" value="polc"/>
    <property type="match status" value="1"/>
</dbReference>
<dbReference type="Gene3D" id="1.10.150.870">
    <property type="match status" value="1"/>
</dbReference>
<dbReference type="Proteomes" id="UP000654670">
    <property type="component" value="Unassembled WGS sequence"/>
</dbReference>
<keyword evidence="5" id="KW-0239">DNA-directed DNA polymerase</keyword>
<dbReference type="GO" id="GO:0003887">
    <property type="term" value="F:DNA-directed DNA polymerase activity"/>
    <property type="evidence" value="ECO:0007669"/>
    <property type="project" value="UniProtKB-KW"/>
</dbReference>
<feature type="domain" description="Polymerase/histidinol phosphatase N-terminal" evidence="7">
    <location>
        <begin position="4"/>
        <end position="71"/>
    </location>
</feature>
<dbReference type="Pfam" id="PF07733">
    <property type="entry name" value="DNA_pol3_alpha"/>
    <property type="match status" value="1"/>
</dbReference>
<dbReference type="InterPro" id="IPR041931">
    <property type="entry name" value="DNA_pol3_alpha_thumb_dom"/>
</dbReference>
<protein>
    <recommendedName>
        <fullName evidence="1">DNA-directed DNA polymerase</fullName>
        <ecNumber evidence="1">2.7.7.7</ecNumber>
    </recommendedName>
</protein>
<proteinExistence type="predicted"/>
<reference evidence="8" key="2">
    <citation type="submission" date="2020-09" db="EMBL/GenBank/DDBJ databases">
        <authorList>
            <person name="Sun Q."/>
            <person name="Ohkuma M."/>
        </authorList>
    </citation>
    <scope>NUCLEOTIDE SEQUENCE</scope>
    <source>
        <strain evidence="8">JCM 15325</strain>
    </source>
</reference>
<name>A0A917RWD2_9BACL</name>
<dbReference type="PANTHER" id="PTHR32294">
    <property type="entry name" value="DNA POLYMERASE III SUBUNIT ALPHA"/>
    <property type="match status" value="1"/>
</dbReference>
<evidence type="ECO:0000256" key="5">
    <source>
        <dbReference type="ARBA" id="ARBA00022932"/>
    </source>
</evidence>
<dbReference type="InterPro" id="IPR029460">
    <property type="entry name" value="DNAPol_HHH"/>
</dbReference>
<dbReference type="InterPro" id="IPR011708">
    <property type="entry name" value="DNA_pol3_alpha_NTPase_dom"/>
</dbReference>
<dbReference type="Pfam" id="PF02811">
    <property type="entry name" value="PHP"/>
    <property type="match status" value="1"/>
</dbReference>
<dbReference type="InterPro" id="IPR003141">
    <property type="entry name" value="Pol/His_phosphatase_N"/>
</dbReference>
<keyword evidence="3" id="KW-0548">Nucleotidyltransferase</keyword>
<dbReference type="SMART" id="SM00481">
    <property type="entry name" value="POLIIIAc"/>
    <property type="match status" value="1"/>
</dbReference>
<evidence type="ECO:0000256" key="1">
    <source>
        <dbReference type="ARBA" id="ARBA00012417"/>
    </source>
</evidence>
<dbReference type="CDD" id="cd04485">
    <property type="entry name" value="DnaE_OBF"/>
    <property type="match status" value="1"/>
</dbReference>
<dbReference type="SUPFAM" id="SSF89550">
    <property type="entry name" value="PHP domain-like"/>
    <property type="match status" value="1"/>
</dbReference>
<dbReference type="PANTHER" id="PTHR32294:SF0">
    <property type="entry name" value="DNA POLYMERASE III SUBUNIT ALPHA"/>
    <property type="match status" value="1"/>
</dbReference>
<dbReference type="Gene3D" id="3.20.20.140">
    <property type="entry name" value="Metal-dependent hydrolases"/>
    <property type="match status" value="1"/>
</dbReference>
<keyword evidence="4" id="KW-0235">DNA replication</keyword>
<evidence type="ECO:0000256" key="2">
    <source>
        <dbReference type="ARBA" id="ARBA00022679"/>
    </source>
</evidence>
<evidence type="ECO:0000256" key="3">
    <source>
        <dbReference type="ARBA" id="ARBA00022695"/>
    </source>
</evidence>
<keyword evidence="9" id="KW-1185">Reference proteome</keyword>
<dbReference type="GO" id="GO:0008408">
    <property type="term" value="F:3'-5' exonuclease activity"/>
    <property type="evidence" value="ECO:0007669"/>
    <property type="project" value="InterPro"/>
</dbReference>
<gene>
    <name evidence="8" type="primary">dnaE</name>
    <name evidence="8" type="ORF">GCM10007968_02570</name>
</gene>
<dbReference type="EMBL" id="BMOK01000001">
    <property type="protein sequence ID" value="GGL42172.1"/>
    <property type="molecule type" value="Genomic_DNA"/>
</dbReference>
<dbReference type="InterPro" id="IPR004013">
    <property type="entry name" value="PHP_dom"/>
</dbReference>
<dbReference type="Pfam" id="PF14579">
    <property type="entry name" value="HHH_6"/>
    <property type="match status" value="1"/>
</dbReference>
<organism evidence="8 9">
    <name type="scientific">Sporolactobacillus putidus</name>
    <dbReference type="NCBI Taxonomy" id="492735"/>
    <lineage>
        <taxon>Bacteria</taxon>
        <taxon>Bacillati</taxon>
        <taxon>Bacillota</taxon>
        <taxon>Bacilli</taxon>
        <taxon>Bacillales</taxon>
        <taxon>Sporolactobacillaceae</taxon>
        <taxon>Sporolactobacillus</taxon>
    </lineage>
</organism>
<sequence length="1132" mass="126483">MPFVHLHVHSEYSLLDSTCRIEQLAVQAKKEGQKALALTDSNVLYGVIPFYHACKKNGIQPVIGMELSVAAERNNTGGENGRGADHGSLILLAESNEGYVHLVKLASIVQYKKDKTVSISELAKYSAGLIALSAGPEGRIDRLLAAGKQKEATRLAGLFGEIFTGRFFLECQRHGLVDEDLIEHGKAEIGRALSLPLVATNGVHYMDKEDAEAHACLMCIRSGDRLTDHLPGHPDNDFKSTREMEERFADLPEAVATSEQIALGCRVDFTFDRMRLPSFPVPDGRSSVQLLREKCAQGIRERFRTVSAEVKDRLEKELKIIDRMGFNDYFLIVGDLIDHARRSGFMPGPGRGSAAGSLVAYAMKITEVNPLEYNLLFERFLNPERITMPDIDMDFPDVDRDKMIDYAYEKYGREHVAQIITFGTLAAKAAVRDVGRTLGGDPRLADRLARLIPSAPKMTLKKAYQESAKLRDLLGSSQEAAFLFRLAGQVEGLPRHSSIHAAGVVFSDKPLTDIVPVQEGHDGIPVTQYPMDILESLGLLKIDFLGLRNLTFIREIIRRVSLQTGKAFHIESIPPADPATFQLLSRGDTTGVFQLESEGMRRVLRKLKPTDFEDIVAVVALYRPGPVQFIDRYVKRKHGEEAVHYPHPDLKSILAPTYGVLVYQEQIMQIAVKMAGYSLGQADILRRAVSKKKREMLEEQQKGFLDGCKRNHYPEETARQVFDLIVRFANYGFNRSHAVAYSIISYRLAYLKAHYPQEFMSSHLSSIAGSQDKLASSVMEIREAGLALYSPSVNRSLGTFEPLGNGILFGLSAIKNLGTGAIDEVLEQRRKHGAYRDLYDFCRRVSSGKVNRKAIESLIFSGAMDEFGSDRAVLLATLDQAMTAGEEERKGIAGQTSFSMPENMQSDYTDVPPLTAFEKLRYEKEVVGVYLSAHPLERFRDRLPSRIVTIGRAMQLAGGESACLAVMVEQLKPVRTQSGQWMAFFSVSDESGRAEAICFAPYYEKFQNVLRNDRIAIIEAKRSESKRPEEAKLNVYKAVEWNDFLSGQRMVLFLRIDNAHNHPDILDRLKTEIEGHPGSHRIVLHYESDGRTVGLAPNYAVSTEKKFLDGMQRLLGEKNVMMKPSGIFSYTK</sequence>
<accession>A0A917RWD2</accession>
<dbReference type="InterPro" id="IPR040982">
    <property type="entry name" value="DNA_pol3_finger"/>
</dbReference>
<evidence type="ECO:0000313" key="8">
    <source>
        <dbReference type="EMBL" id="GGL42172.1"/>
    </source>
</evidence>
<evidence type="ECO:0000256" key="6">
    <source>
        <dbReference type="ARBA" id="ARBA00049244"/>
    </source>
</evidence>
<keyword evidence="2" id="KW-0808">Transferase</keyword>
<dbReference type="Gene3D" id="1.10.10.1600">
    <property type="entry name" value="Bacterial DNA polymerase III alpha subunit, thumb domain"/>
    <property type="match status" value="1"/>
</dbReference>
<evidence type="ECO:0000256" key="4">
    <source>
        <dbReference type="ARBA" id="ARBA00022705"/>
    </source>
</evidence>
<evidence type="ECO:0000259" key="7">
    <source>
        <dbReference type="SMART" id="SM00481"/>
    </source>
</evidence>
<dbReference type="EC" id="2.7.7.7" evidence="1"/>
<dbReference type="GO" id="GO:0006260">
    <property type="term" value="P:DNA replication"/>
    <property type="evidence" value="ECO:0007669"/>
    <property type="project" value="UniProtKB-KW"/>
</dbReference>
<dbReference type="AlphaFoldDB" id="A0A917RWD2"/>
<dbReference type="RefSeq" id="WP_188801057.1">
    <property type="nucleotide sequence ID" value="NZ_BMOK01000001.1"/>
</dbReference>
<dbReference type="InterPro" id="IPR004805">
    <property type="entry name" value="DnaE2/DnaE/PolC"/>
</dbReference>
<comment type="catalytic activity">
    <reaction evidence="6">
        <text>DNA(n) + a 2'-deoxyribonucleoside 5'-triphosphate = DNA(n+1) + diphosphate</text>
        <dbReference type="Rhea" id="RHEA:22508"/>
        <dbReference type="Rhea" id="RHEA-COMP:17339"/>
        <dbReference type="Rhea" id="RHEA-COMP:17340"/>
        <dbReference type="ChEBI" id="CHEBI:33019"/>
        <dbReference type="ChEBI" id="CHEBI:61560"/>
        <dbReference type="ChEBI" id="CHEBI:173112"/>
        <dbReference type="EC" id="2.7.7.7"/>
    </reaction>
</comment>
<dbReference type="Pfam" id="PF17657">
    <property type="entry name" value="DNA_pol3_finger"/>
    <property type="match status" value="1"/>
</dbReference>
<comment type="caution">
    <text evidence="8">The sequence shown here is derived from an EMBL/GenBank/DDBJ whole genome shotgun (WGS) entry which is preliminary data.</text>
</comment>
<dbReference type="InterPro" id="IPR016195">
    <property type="entry name" value="Pol/histidinol_Pase-like"/>
</dbReference>
<dbReference type="NCBIfam" id="NF004226">
    <property type="entry name" value="PRK05673.1"/>
    <property type="match status" value="1"/>
</dbReference>
<evidence type="ECO:0000313" key="9">
    <source>
        <dbReference type="Proteomes" id="UP000654670"/>
    </source>
</evidence>